<dbReference type="EMBL" id="WIXE01020658">
    <property type="protein sequence ID" value="KAK5969054.1"/>
    <property type="molecule type" value="Genomic_DNA"/>
</dbReference>
<dbReference type="Pfam" id="PF02375">
    <property type="entry name" value="JmjN"/>
    <property type="match status" value="1"/>
</dbReference>
<gene>
    <name evidence="4" type="ORF">GCK32_011334</name>
</gene>
<dbReference type="SMART" id="SM00558">
    <property type="entry name" value="JmjC"/>
    <property type="match status" value="1"/>
</dbReference>
<feature type="region of interest" description="Disordered" evidence="1">
    <location>
        <begin position="1"/>
        <end position="23"/>
    </location>
</feature>
<dbReference type="PROSITE" id="PS51183">
    <property type="entry name" value="JMJN"/>
    <property type="match status" value="1"/>
</dbReference>
<keyword evidence="5" id="KW-1185">Reference proteome</keyword>
<dbReference type="Pfam" id="PF02373">
    <property type="entry name" value="JmjC"/>
    <property type="match status" value="1"/>
</dbReference>
<accession>A0AAN8F4B6</accession>
<dbReference type="PANTHER" id="PTHR10694:SF129">
    <property type="entry name" value="LYSINE-SPECIFIC DEMETHYLASE 4B-RELATED"/>
    <property type="match status" value="1"/>
</dbReference>
<dbReference type="GO" id="GO:0051864">
    <property type="term" value="F:histone H3K36 demethylase activity"/>
    <property type="evidence" value="ECO:0007669"/>
    <property type="project" value="TreeGrafter"/>
</dbReference>
<evidence type="ECO:0000313" key="5">
    <source>
        <dbReference type="Proteomes" id="UP001331761"/>
    </source>
</evidence>
<comment type="caution">
    <text evidence="4">The sequence shown here is derived from an EMBL/GenBank/DDBJ whole genome shotgun (WGS) entry which is preliminary data.</text>
</comment>
<feature type="domain" description="JmjC" evidence="3">
    <location>
        <begin position="169"/>
        <end position="336"/>
    </location>
</feature>
<dbReference type="CDD" id="cd20392">
    <property type="entry name" value="Tudor_JMJD2_rpt2"/>
    <property type="match status" value="1"/>
</dbReference>
<dbReference type="SUPFAM" id="SSF51197">
    <property type="entry name" value="Clavaminate synthase-like"/>
    <property type="match status" value="1"/>
</dbReference>
<reference evidence="4 5" key="1">
    <citation type="submission" date="2019-10" db="EMBL/GenBank/DDBJ databases">
        <title>Assembly and Annotation for the nematode Trichostrongylus colubriformis.</title>
        <authorList>
            <person name="Martin J."/>
        </authorList>
    </citation>
    <scope>NUCLEOTIDE SEQUENCE [LARGE SCALE GENOMIC DNA]</scope>
    <source>
        <strain evidence="4">G859</strain>
        <tissue evidence="4">Whole worm</tissue>
    </source>
</reference>
<dbReference type="InterPro" id="IPR003349">
    <property type="entry name" value="JmjN"/>
</dbReference>
<dbReference type="GO" id="GO:0005634">
    <property type="term" value="C:nucleus"/>
    <property type="evidence" value="ECO:0007669"/>
    <property type="project" value="TreeGrafter"/>
</dbReference>
<dbReference type="InterPro" id="IPR003347">
    <property type="entry name" value="JmjC_dom"/>
</dbReference>
<protein>
    <submittedName>
        <fullName evidence="4">JmjC domain protein</fullName>
    </submittedName>
</protein>
<feature type="domain" description="JmjN" evidence="2">
    <location>
        <begin position="31"/>
        <end position="74"/>
    </location>
</feature>
<dbReference type="Gene3D" id="2.60.120.650">
    <property type="entry name" value="Cupin"/>
    <property type="match status" value="1"/>
</dbReference>
<evidence type="ECO:0000313" key="4">
    <source>
        <dbReference type="EMBL" id="KAK5969054.1"/>
    </source>
</evidence>
<evidence type="ECO:0000256" key="1">
    <source>
        <dbReference type="SAM" id="MobiDB-lite"/>
    </source>
</evidence>
<dbReference type="AlphaFoldDB" id="A0AAN8F4B6"/>
<evidence type="ECO:0000259" key="2">
    <source>
        <dbReference type="PROSITE" id="PS51183"/>
    </source>
</evidence>
<dbReference type="GO" id="GO:0032454">
    <property type="term" value="F:histone H3K9 demethylase activity"/>
    <property type="evidence" value="ECO:0007669"/>
    <property type="project" value="TreeGrafter"/>
</dbReference>
<proteinExistence type="predicted"/>
<dbReference type="SUPFAM" id="SSF63748">
    <property type="entry name" value="Tudor/PWWP/MBT"/>
    <property type="match status" value="2"/>
</dbReference>
<dbReference type="GO" id="GO:0010468">
    <property type="term" value="P:regulation of gene expression"/>
    <property type="evidence" value="ECO:0007669"/>
    <property type="project" value="TreeGrafter"/>
</dbReference>
<dbReference type="Proteomes" id="UP001331761">
    <property type="component" value="Unassembled WGS sequence"/>
</dbReference>
<dbReference type="Gene3D" id="3.10.330.70">
    <property type="match status" value="1"/>
</dbReference>
<dbReference type="PROSITE" id="PS51184">
    <property type="entry name" value="JMJC"/>
    <property type="match status" value="1"/>
</dbReference>
<evidence type="ECO:0000259" key="3">
    <source>
        <dbReference type="PROSITE" id="PS51184"/>
    </source>
</evidence>
<sequence>MTLYADGGKIPFPNRRDHPPHIPTGTSGYEVFTFYPTLEEFRDFKGCIQKIEAIGAHRRSGICKIVAPDGWTPRPSKGKFKYMDSQVEHFIIQSPVRESVECQNEAIVKSNHVYKKSMTASEYRKLAESSKYRNPCPDLRGKDMENQYFKTMFTSHPIYGADTEGSFYDEDVNEFNMKRLETILDETKAATGGKVIKGVNSVYLYFGMYGASFAWHVEDMELYSINYLHYGSPKYWFAIPPEAAPRFERLMRQQFPLQDRQCKAFMRHKSFMVLPSLLEKHKIPYGTMIQYPNEFIITFPHGYHMGFNLGYNIAESTNFATDRWIDFGKNAVLCKCRSDMVEIDMTPFMKKYRRDDFEKWYSYWYLPKPATELDALTKKKKRKREETSFIESFSKMGGKRQRTSEGTEIIVGPLIDVNLGDIVIAWMDGGSRVRQGRVERLVLRTLLTIDFEDGSVSENTLPSDIVQCGCIQQQGCRDGRHQSGSRVKVRWNDGDLYDGYYRCISKNIDYTVAFANGSTAQLPRADLYGADDIVPPEVRRRLRRTVYKC</sequence>
<organism evidence="4 5">
    <name type="scientific">Trichostrongylus colubriformis</name>
    <name type="common">Black scour worm</name>
    <dbReference type="NCBI Taxonomy" id="6319"/>
    <lineage>
        <taxon>Eukaryota</taxon>
        <taxon>Metazoa</taxon>
        <taxon>Ecdysozoa</taxon>
        <taxon>Nematoda</taxon>
        <taxon>Chromadorea</taxon>
        <taxon>Rhabditida</taxon>
        <taxon>Rhabditina</taxon>
        <taxon>Rhabditomorpha</taxon>
        <taxon>Strongyloidea</taxon>
        <taxon>Trichostrongylidae</taxon>
        <taxon>Trichostrongylus</taxon>
    </lineage>
</organism>
<dbReference type="PANTHER" id="PTHR10694">
    <property type="entry name" value="LYSINE-SPECIFIC DEMETHYLASE"/>
    <property type="match status" value="1"/>
</dbReference>
<dbReference type="GO" id="GO:0000785">
    <property type="term" value="C:chromatin"/>
    <property type="evidence" value="ECO:0007669"/>
    <property type="project" value="TreeGrafter"/>
</dbReference>
<dbReference type="SMART" id="SM00545">
    <property type="entry name" value="JmjN"/>
    <property type="match status" value="1"/>
</dbReference>
<dbReference type="Gene3D" id="2.30.30.140">
    <property type="match status" value="1"/>
</dbReference>
<name>A0AAN8F4B6_TRICO</name>